<accession>A0A7S1FJV5</accession>
<dbReference type="EMBL" id="HBFQ01066315">
    <property type="protein sequence ID" value="CAD8872761.1"/>
    <property type="molecule type" value="Transcribed_RNA"/>
</dbReference>
<reference evidence="1" key="1">
    <citation type="submission" date="2021-01" db="EMBL/GenBank/DDBJ databases">
        <authorList>
            <person name="Corre E."/>
            <person name="Pelletier E."/>
            <person name="Niang G."/>
            <person name="Scheremetjew M."/>
            <person name="Finn R."/>
            <person name="Kale V."/>
            <person name="Holt S."/>
            <person name="Cochrane G."/>
            <person name="Meng A."/>
            <person name="Brown T."/>
            <person name="Cohen L."/>
        </authorList>
    </citation>
    <scope>NUCLEOTIDE SEQUENCE</scope>
</reference>
<name>A0A7S1FJV5_NOCSC</name>
<proteinExistence type="predicted"/>
<evidence type="ECO:0000313" key="1">
    <source>
        <dbReference type="EMBL" id="CAD8872761.1"/>
    </source>
</evidence>
<organism evidence="1">
    <name type="scientific">Noctiluca scintillans</name>
    <name type="common">Sea sparkle</name>
    <name type="synonym">Red tide dinoflagellate</name>
    <dbReference type="NCBI Taxonomy" id="2966"/>
    <lineage>
        <taxon>Eukaryota</taxon>
        <taxon>Sar</taxon>
        <taxon>Alveolata</taxon>
        <taxon>Dinophyceae</taxon>
        <taxon>Noctilucales</taxon>
        <taxon>Noctilucaceae</taxon>
        <taxon>Noctiluca</taxon>
    </lineage>
</organism>
<dbReference type="AlphaFoldDB" id="A0A7S1FJV5"/>
<protein>
    <submittedName>
        <fullName evidence="1">Uncharacterized protein</fullName>
    </submittedName>
</protein>
<gene>
    <name evidence="1" type="ORF">NSCI0253_LOCUS47118</name>
</gene>
<sequence length="133" mass="14027">MLKDMTELLSLLGRARQAVILASSDVAEPAKQLRDALERRGCEVIAGIEGAEMESISASATAVDVVLFLGDPTVQDAWSQGPLQSATAAAFEAVGNRIPMSTVGTVESTNVRELPGSRDTVKYIAEPQQNGLV</sequence>